<dbReference type="Pfam" id="PF15892">
    <property type="entry name" value="BNR_4"/>
    <property type="match status" value="1"/>
</dbReference>
<feature type="domain" description="Fibronectin type-III" evidence="3">
    <location>
        <begin position="539"/>
        <end position="633"/>
    </location>
</feature>
<keyword evidence="5" id="KW-1185">Reference proteome</keyword>
<dbReference type="PANTHER" id="PTHR47635:SF2">
    <property type="entry name" value="LAMG-LIKE JELLYROLL FOLD DOMAIN-CONTAINING PROTEIN"/>
    <property type="match status" value="1"/>
</dbReference>
<evidence type="ECO:0000256" key="1">
    <source>
        <dbReference type="ARBA" id="ARBA00022729"/>
    </source>
</evidence>
<dbReference type="SUPFAM" id="SSF49899">
    <property type="entry name" value="Concanavalin A-like lectins/glucanases"/>
    <property type="match status" value="2"/>
</dbReference>
<dbReference type="Gene3D" id="2.60.40.10">
    <property type="entry name" value="Immunoglobulins"/>
    <property type="match status" value="1"/>
</dbReference>
<dbReference type="InterPro" id="IPR003961">
    <property type="entry name" value="FN3_dom"/>
</dbReference>
<organism evidence="4 5">
    <name type="scientific">Cohnella terricola</name>
    <dbReference type="NCBI Taxonomy" id="1289167"/>
    <lineage>
        <taxon>Bacteria</taxon>
        <taxon>Bacillati</taxon>
        <taxon>Bacillota</taxon>
        <taxon>Bacilli</taxon>
        <taxon>Bacillales</taxon>
        <taxon>Paenibacillaceae</taxon>
        <taxon>Cohnella</taxon>
    </lineage>
</organism>
<keyword evidence="2" id="KW-1015">Disulfide bond</keyword>
<dbReference type="InterPro" id="IPR013783">
    <property type="entry name" value="Ig-like_fold"/>
</dbReference>
<dbReference type="SMART" id="SM00560">
    <property type="entry name" value="LamGL"/>
    <property type="match status" value="2"/>
</dbReference>
<evidence type="ECO:0000259" key="3">
    <source>
        <dbReference type="PROSITE" id="PS50853"/>
    </source>
</evidence>
<keyword evidence="1" id="KW-0732">Signal</keyword>
<dbReference type="Pfam" id="PF13385">
    <property type="entry name" value="Laminin_G_3"/>
    <property type="match status" value="2"/>
</dbReference>
<dbReference type="Proteomes" id="UP000316330">
    <property type="component" value="Unassembled WGS sequence"/>
</dbReference>
<dbReference type="SUPFAM" id="SSF49265">
    <property type="entry name" value="Fibronectin type III"/>
    <property type="match status" value="1"/>
</dbReference>
<comment type="caution">
    <text evidence="4">The sequence shown here is derived from an EMBL/GenBank/DDBJ whole genome shotgun (WGS) entry which is preliminary data.</text>
</comment>
<sequence>MTTVQVSFYSQQSRWRSFACMKRTGGIDRMKRNDKLFIVLLMPLIAILLLAGSVSAAGEQRAIHEQDVMVDDQVHYWNTAGWDRSKLITYDNYQYTVYWDSDYKLVLARRNLINEDIQSIKFDDELPGTPYGGNQTQRDNSHRNAAIGISPADGTLHLSFDHHADPMKYKVSRADFITNPPAVISVSDFGSTTSVVGSLDKITYPRFFNDKNGKLYMSFRNGPSAGDADSYLFKYDSGSGAWSPVAGAGMVISRAGVISAPSGRTAPYDVICESQKPQGGNPPNDPPNDYEHSYCRSAYEHDYVFDSSGSAGSPGRLHVTWTWREQYDDNSLDSGVYYMYSDDSGVTWYNNSGVQIADLQANDPIRIDDPGLMVVSAPQESWIINNGGFALDSNNQPHIFTARSTVLASDAAGTNMHNIHYWRDASTGAWHSQYMESTAEPLLFWRTRGDIAIAPNDDIYAYSLYKNALYIYQASASDNWSTWKQYAISETFMSGDGMKYDLSRWKNDGILSIPVLDKREDGVTKYVIKEYRIGVTTEPPAPRQLASLREAGKITVRWDNTLRAEQYDVYRSTSIDSGFSKMATVYTQSLRSKYEDTAINGSTTYFYKIKAVNNEGESPFSDYVSSVAPCNSSDSLKGHWRMDELAENTALDYSSCNGNHGALINQPGWAKGVREGAVSFNGANSYIEVPDSSSLDGMNALTVSVWVNLAKIPAPGKSYVLVGKDASSSQASYRLAINASGGGHFVVNTGGNWYGAGTKAEFTGLVPGVWHHIVGVYDGTNVKVYINGSLQGIGTQPISGAIVNGTSPLRLGFSAASSADIQVLNGRMDEVRIYNRALSVTEINELYEIAGCGSDSLIGHWRMDEASGSTVTDSSPCGTNSGILRGGAGWMNGKSGSAVSLNGVDDYAEIPNHNSLGGMSALTVSAWVKLDQLPSSGKYFTVVGKDQSGSEASYRIAIGSNGAGHFVVSTTDNYWYTAGTQANFTTALSPGTWYYITGTYDGTTVKVYINGLLQGSGSQAISGRIVNGTSPLRIGYPTSSNIGYFKGAVDDVRIYDKALTGAEITASYQSY</sequence>
<dbReference type="InterPro" id="IPR013320">
    <property type="entry name" value="ConA-like_dom_sf"/>
</dbReference>
<dbReference type="EMBL" id="VNJJ01000002">
    <property type="protein sequence ID" value="TVY03023.1"/>
    <property type="molecule type" value="Genomic_DNA"/>
</dbReference>
<dbReference type="Gene3D" id="2.60.120.200">
    <property type="match status" value="2"/>
</dbReference>
<dbReference type="CDD" id="cd00063">
    <property type="entry name" value="FN3"/>
    <property type="match status" value="1"/>
</dbReference>
<reference evidence="4 5" key="1">
    <citation type="submission" date="2019-07" db="EMBL/GenBank/DDBJ databases">
        <authorList>
            <person name="Kim J."/>
        </authorList>
    </citation>
    <scope>NUCLEOTIDE SEQUENCE [LARGE SCALE GENOMIC DNA]</scope>
    <source>
        <strain evidence="4 5">G13</strain>
    </source>
</reference>
<evidence type="ECO:0000313" key="4">
    <source>
        <dbReference type="EMBL" id="TVY03023.1"/>
    </source>
</evidence>
<dbReference type="InterPro" id="IPR006558">
    <property type="entry name" value="LamG-like"/>
</dbReference>
<dbReference type="PROSITE" id="PS50853">
    <property type="entry name" value="FN3"/>
    <property type="match status" value="1"/>
</dbReference>
<gene>
    <name evidence="4" type="ORF">FPZ45_03795</name>
</gene>
<name>A0A559JT11_9BACL</name>
<dbReference type="OrthoDB" id="223410at2"/>
<evidence type="ECO:0000256" key="2">
    <source>
        <dbReference type="ARBA" id="ARBA00023157"/>
    </source>
</evidence>
<dbReference type="InterPro" id="IPR036116">
    <property type="entry name" value="FN3_sf"/>
</dbReference>
<accession>A0A559JT11</accession>
<evidence type="ECO:0000313" key="5">
    <source>
        <dbReference type="Proteomes" id="UP000316330"/>
    </source>
</evidence>
<proteinExistence type="predicted"/>
<dbReference type="AlphaFoldDB" id="A0A559JT11"/>
<protein>
    <recommendedName>
        <fullName evidence="3">Fibronectin type-III domain-containing protein</fullName>
    </recommendedName>
</protein>
<dbReference type="PANTHER" id="PTHR47635">
    <property type="entry name" value="CUB DOMAIN-CONTAINING PROTEIN"/>
    <property type="match status" value="1"/>
</dbReference>